<organism evidence="2 3">
    <name type="scientific">Vespula vulgaris</name>
    <name type="common">Yellow jacket</name>
    <name type="synonym">Wasp</name>
    <dbReference type="NCBI Taxonomy" id="7454"/>
    <lineage>
        <taxon>Eukaryota</taxon>
        <taxon>Metazoa</taxon>
        <taxon>Ecdysozoa</taxon>
        <taxon>Arthropoda</taxon>
        <taxon>Hexapoda</taxon>
        <taxon>Insecta</taxon>
        <taxon>Pterygota</taxon>
        <taxon>Neoptera</taxon>
        <taxon>Endopterygota</taxon>
        <taxon>Hymenoptera</taxon>
        <taxon>Apocrita</taxon>
        <taxon>Aculeata</taxon>
        <taxon>Vespoidea</taxon>
        <taxon>Vespidae</taxon>
        <taxon>Vespinae</taxon>
        <taxon>Vespula</taxon>
    </lineage>
</organism>
<sequence length="199" mass="23808">MEPKFSLLGLQMQQPPRGETWIGSTCDLLKSKSRFYKLSFHENERQRLIKARCVVRYYFVGKEGLEWKIRQKIDNEEERETRSKRVGDREKKKKKKKKRDEQDDEKNDEKAFRCESCLAITKYQRVLNLKVERKKDDDLMFSGKIIFYWWGRETDNFVRIVRAISDRISEHEMAGRLKIIGNEGQTNGARWAIWLLRAG</sequence>
<evidence type="ECO:0000313" key="2">
    <source>
        <dbReference type="EMBL" id="KAF7402512.1"/>
    </source>
</evidence>
<evidence type="ECO:0000256" key="1">
    <source>
        <dbReference type="SAM" id="MobiDB-lite"/>
    </source>
</evidence>
<feature type="compositionally biased region" description="Basic and acidic residues" evidence="1">
    <location>
        <begin position="78"/>
        <end position="90"/>
    </location>
</feature>
<feature type="region of interest" description="Disordered" evidence="1">
    <location>
        <begin position="78"/>
        <end position="105"/>
    </location>
</feature>
<dbReference type="AlphaFoldDB" id="A0A834NAU5"/>
<comment type="caution">
    <text evidence="2">The sequence shown here is derived from an EMBL/GenBank/DDBJ whole genome shotgun (WGS) entry which is preliminary data.</text>
</comment>
<dbReference type="EMBL" id="JACSEA010000004">
    <property type="protein sequence ID" value="KAF7402512.1"/>
    <property type="molecule type" value="Genomic_DNA"/>
</dbReference>
<accession>A0A834NAU5</accession>
<keyword evidence="3" id="KW-1185">Reference proteome</keyword>
<name>A0A834NAU5_VESVU</name>
<protein>
    <submittedName>
        <fullName evidence="2">Uncharacterized protein</fullName>
    </submittedName>
</protein>
<evidence type="ECO:0000313" key="3">
    <source>
        <dbReference type="Proteomes" id="UP000614350"/>
    </source>
</evidence>
<reference evidence="2" key="1">
    <citation type="journal article" date="2020" name="G3 (Bethesda)">
        <title>High-Quality Assemblies for Three Invasive Social Wasps from the &lt;i&gt;Vespula&lt;/i&gt; Genus.</title>
        <authorList>
            <person name="Harrop T.W.R."/>
            <person name="Guhlin J."/>
            <person name="McLaughlin G.M."/>
            <person name="Permina E."/>
            <person name="Stockwell P."/>
            <person name="Gilligan J."/>
            <person name="Le Lec M.F."/>
            <person name="Gruber M.A.M."/>
            <person name="Quinn O."/>
            <person name="Lovegrove M."/>
            <person name="Duncan E.J."/>
            <person name="Remnant E.J."/>
            <person name="Van Eeckhoven J."/>
            <person name="Graham B."/>
            <person name="Knapp R.A."/>
            <person name="Langford K.W."/>
            <person name="Kronenberg Z."/>
            <person name="Press M.O."/>
            <person name="Eacker S.M."/>
            <person name="Wilson-Rankin E.E."/>
            <person name="Purcell J."/>
            <person name="Lester P.J."/>
            <person name="Dearden P.K."/>
        </authorList>
    </citation>
    <scope>NUCLEOTIDE SEQUENCE</scope>
    <source>
        <strain evidence="2">Marl-1</strain>
    </source>
</reference>
<proteinExistence type="predicted"/>
<gene>
    <name evidence="2" type="ORF">HZH66_004779</name>
</gene>
<dbReference type="Proteomes" id="UP000614350">
    <property type="component" value="Unassembled WGS sequence"/>
</dbReference>